<dbReference type="EMBL" id="NWUJ01000001">
    <property type="protein sequence ID" value="PFH38118.1"/>
    <property type="molecule type" value="Genomic_DNA"/>
</dbReference>
<feature type="region of interest" description="Disordered" evidence="8">
    <location>
        <begin position="101"/>
        <end position="139"/>
    </location>
</feature>
<feature type="region of interest" description="Disordered" evidence="8">
    <location>
        <begin position="222"/>
        <end position="247"/>
    </location>
</feature>
<dbReference type="InterPro" id="IPR002067">
    <property type="entry name" value="MCP"/>
</dbReference>
<reference evidence="9 10" key="1">
    <citation type="submission" date="2017-09" db="EMBL/GenBank/DDBJ databases">
        <title>Genome sequencing of Besnoitia besnoiti strain Bb-Ger1.</title>
        <authorList>
            <person name="Schares G."/>
            <person name="Venepally P."/>
            <person name="Lorenzi H.A."/>
        </authorList>
    </citation>
    <scope>NUCLEOTIDE SEQUENCE [LARGE SCALE GENOMIC DNA]</scope>
    <source>
        <strain evidence="9 10">Bb-Ger1</strain>
    </source>
</reference>
<dbReference type="STRING" id="94643.A0A2A9MHV0"/>
<keyword evidence="3 6" id="KW-0812">Transmembrane</keyword>
<dbReference type="InterPro" id="IPR018108">
    <property type="entry name" value="MCP_transmembrane"/>
</dbReference>
<comment type="subcellular location">
    <subcellularLocation>
        <location evidence="1">Membrane</location>
        <topology evidence="1">Multi-pass membrane protein</topology>
    </subcellularLocation>
</comment>
<evidence type="ECO:0000256" key="8">
    <source>
        <dbReference type="SAM" id="MobiDB-lite"/>
    </source>
</evidence>
<dbReference type="Gene3D" id="1.50.40.10">
    <property type="entry name" value="Mitochondrial carrier domain"/>
    <property type="match status" value="1"/>
</dbReference>
<dbReference type="PROSITE" id="PS50920">
    <property type="entry name" value="SOLCAR"/>
    <property type="match status" value="3"/>
</dbReference>
<dbReference type="SUPFAM" id="SSF103506">
    <property type="entry name" value="Mitochondrial carrier"/>
    <property type="match status" value="1"/>
</dbReference>
<dbReference type="GO" id="GO:0016020">
    <property type="term" value="C:membrane"/>
    <property type="evidence" value="ECO:0007669"/>
    <property type="project" value="UniProtKB-SubCell"/>
</dbReference>
<dbReference type="Proteomes" id="UP000224006">
    <property type="component" value="Chromosome I"/>
</dbReference>
<feature type="repeat" description="Solcar" evidence="6">
    <location>
        <begin position="437"/>
        <end position="526"/>
    </location>
</feature>
<feature type="compositionally biased region" description="Low complexity" evidence="8">
    <location>
        <begin position="39"/>
        <end position="52"/>
    </location>
</feature>
<dbReference type="GO" id="GO:0055085">
    <property type="term" value="P:transmembrane transport"/>
    <property type="evidence" value="ECO:0007669"/>
    <property type="project" value="InterPro"/>
</dbReference>
<sequence length="536" mass="55768">MAGSSPAGPADALAASPSPSSSESSASSLVSPLASASAMPSSASACSPSAAAPLPPSSKDALTPFERMFSGMASGILTKTACAPMDRLRLLFQVQGMLSHQRERQVPARQPSSSSSAPAPSSVASPASASARSAPAEPKTPLATAFSVSQRAVAASGKKYSGVLASLRLVVQEEGVAGLWRGNGANACRAAAAYAVKFPTNDWACSLLERMQGARAGRAVLQSAEARGGRDRSSAETELRAEKRADKRATEKRLGVGGLMIAGSLAGALQKALCYPLDLVSVRIAVGINTAALAGYAAATPAPSKPQAASPSTPQSPVASSNSSPRLSSSSCSSSSSSSSLRGQPAPGAPKGASEARLYAGIWHCVKRIYVTEGVAGFYKGFAVALWSGVPYVMLQMTFYELWKREIEAAISPSQKAGATPSLQAPAAPSVPSSYFKTLLASTMAGSLANFMAQLVVFPFDTARKRLMTDGIDGRQKLYSSCRACMLSIYRREGFAALFAGLWPATLRCLPAGALQFASYECFKFFFQMQHEKRMR</sequence>
<gene>
    <name evidence="9" type="ORF">BESB_004590</name>
</gene>
<evidence type="ECO:0000256" key="7">
    <source>
        <dbReference type="RuleBase" id="RU000488"/>
    </source>
</evidence>
<keyword evidence="4" id="KW-0677">Repeat</keyword>
<feature type="region of interest" description="Disordered" evidence="8">
    <location>
        <begin position="39"/>
        <end position="58"/>
    </location>
</feature>
<evidence type="ECO:0000256" key="3">
    <source>
        <dbReference type="ARBA" id="ARBA00022692"/>
    </source>
</evidence>
<evidence type="ECO:0000256" key="2">
    <source>
        <dbReference type="ARBA" id="ARBA00022448"/>
    </source>
</evidence>
<dbReference type="Pfam" id="PF00153">
    <property type="entry name" value="Mito_carr"/>
    <property type="match status" value="4"/>
</dbReference>
<feature type="compositionally biased region" description="Low complexity" evidence="8">
    <location>
        <begin position="107"/>
        <end position="136"/>
    </location>
</feature>
<dbReference type="PRINTS" id="PR00926">
    <property type="entry name" value="MITOCARRIER"/>
</dbReference>
<dbReference type="OrthoDB" id="270584at2759"/>
<feature type="repeat" description="Solcar" evidence="6">
    <location>
        <begin position="116"/>
        <end position="207"/>
    </location>
</feature>
<evidence type="ECO:0000256" key="5">
    <source>
        <dbReference type="ARBA" id="ARBA00023136"/>
    </source>
</evidence>
<keyword evidence="10" id="KW-1185">Reference proteome</keyword>
<evidence type="ECO:0000256" key="1">
    <source>
        <dbReference type="ARBA" id="ARBA00004141"/>
    </source>
</evidence>
<feature type="compositionally biased region" description="Low complexity" evidence="8">
    <location>
        <begin position="302"/>
        <end position="340"/>
    </location>
</feature>
<name>A0A2A9MHV0_BESBE</name>
<proteinExistence type="inferred from homology"/>
<evidence type="ECO:0000313" key="9">
    <source>
        <dbReference type="EMBL" id="PFH38118.1"/>
    </source>
</evidence>
<feature type="repeat" description="Solcar" evidence="6">
    <location>
        <begin position="334"/>
        <end position="406"/>
    </location>
</feature>
<feature type="region of interest" description="Disordered" evidence="8">
    <location>
        <begin position="1"/>
        <end position="34"/>
    </location>
</feature>
<dbReference type="VEuPathDB" id="ToxoDB:BESB_004590"/>
<organism evidence="9 10">
    <name type="scientific">Besnoitia besnoiti</name>
    <name type="common">Apicomplexan protozoan</name>
    <dbReference type="NCBI Taxonomy" id="94643"/>
    <lineage>
        <taxon>Eukaryota</taxon>
        <taxon>Sar</taxon>
        <taxon>Alveolata</taxon>
        <taxon>Apicomplexa</taxon>
        <taxon>Conoidasida</taxon>
        <taxon>Coccidia</taxon>
        <taxon>Eucoccidiorida</taxon>
        <taxon>Eimeriorina</taxon>
        <taxon>Sarcocystidae</taxon>
        <taxon>Besnoitia</taxon>
    </lineage>
</organism>
<dbReference type="RefSeq" id="XP_029222127.1">
    <property type="nucleotide sequence ID" value="XM_029359214.1"/>
</dbReference>
<evidence type="ECO:0000313" key="10">
    <source>
        <dbReference type="Proteomes" id="UP000224006"/>
    </source>
</evidence>
<keyword evidence="2 7" id="KW-0813">Transport</keyword>
<dbReference type="GeneID" id="40305522"/>
<keyword evidence="5 6" id="KW-0472">Membrane</keyword>
<dbReference type="AlphaFoldDB" id="A0A2A9MHV0"/>
<comment type="similarity">
    <text evidence="7">Belongs to the mitochondrial carrier (TC 2.A.29) family.</text>
</comment>
<accession>A0A2A9MHV0</accession>
<protein>
    <submittedName>
        <fullName evidence="9">Carrier superfamily protein</fullName>
    </submittedName>
</protein>
<feature type="compositionally biased region" description="Basic and acidic residues" evidence="8">
    <location>
        <begin position="227"/>
        <end position="247"/>
    </location>
</feature>
<evidence type="ECO:0000256" key="6">
    <source>
        <dbReference type="PROSITE-ProRule" id="PRU00282"/>
    </source>
</evidence>
<dbReference type="PANTHER" id="PTHR24089">
    <property type="entry name" value="SOLUTE CARRIER FAMILY 25"/>
    <property type="match status" value="1"/>
</dbReference>
<comment type="caution">
    <text evidence="9">The sequence shown here is derived from an EMBL/GenBank/DDBJ whole genome shotgun (WGS) entry which is preliminary data.</text>
</comment>
<evidence type="ECO:0000256" key="4">
    <source>
        <dbReference type="ARBA" id="ARBA00022737"/>
    </source>
</evidence>
<dbReference type="InterPro" id="IPR023395">
    <property type="entry name" value="MCP_dom_sf"/>
</dbReference>
<feature type="region of interest" description="Disordered" evidence="8">
    <location>
        <begin position="302"/>
        <end position="349"/>
    </location>
</feature>
<dbReference type="KEGG" id="bbes:BESB_004590"/>